<organism evidence="1">
    <name type="scientific">Encephalitozoon cuniculi</name>
    <name type="common">Microsporidian parasite</name>
    <dbReference type="NCBI Taxonomy" id="6035"/>
    <lineage>
        <taxon>Eukaryota</taxon>
        <taxon>Fungi</taxon>
        <taxon>Fungi incertae sedis</taxon>
        <taxon>Microsporidia</taxon>
        <taxon>Unikaryonidae</taxon>
        <taxon>Encephalitozoon</taxon>
    </lineage>
</organism>
<dbReference type="VEuPathDB" id="MicrosporidiaDB:AEWD_080380"/>
<protein>
    <submittedName>
        <fullName evidence="1">DNA damage tolerance protein</fullName>
    </submittedName>
</protein>
<dbReference type="InterPro" id="IPR035985">
    <property type="entry name" value="Ubiquitin-activating_enz"/>
</dbReference>
<reference evidence="1" key="1">
    <citation type="journal article" date="2013" name="Eukaryot. Cell">
        <title>Extremely Reduced Levels of Heterozygosity in the Vertebrate Pathogen Encephalitozoon cuniculi.</title>
        <authorList>
            <person name="Selman M."/>
            <person name="Sak B."/>
            <person name="Kvac M."/>
            <person name="Farinelli L."/>
            <person name="Weiss L.M."/>
            <person name="Corradi N."/>
        </authorList>
    </citation>
    <scope>NUCLEOTIDE SEQUENCE</scope>
</reference>
<dbReference type="AlphaFoldDB" id="M1K2V4"/>
<dbReference type="VEuPathDB" id="MicrosporidiaDB:AEWQ_080420"/>
<dbReference type="VEuPathDB" id="MicrosporidiaDB:ECU08_0460"/>
<name>M1K2V4_ENCCN</name>
<dbReference type="Gene3D" id="3.40.50.720">
    <property type="entry name" value="NAD(P)-binding Rossmann-like Domain"/>
    <property type="match status" value="1"/>
</dbReference>
<dbReference type="VEuPathDB" id="MicrosporidiaDB:M970_080430"/>
<dbReference type="GO" id="GO:0008641">
    <property type="term" value="F:ubiquitin-like modifier activating enzyme activity"/>
    <property type="evidence" value="ECO:0007669"/>
    <property type="project" value="InterPro"/>
</dbReference>
<dbReference type="VEuPathDB" id="MicrosporidiaDB:AEWR_080430"/>
<sequence>MEEQLYGLYDRQIRLFGKDTQRLIEESHVGIVQGPPYMLEGNERTNDIGGEILKNLVLLGVGRVTVNEHVLRSFRRMFVNEVSKINEKIRVEVIDEEHQEGAWDGYTLVIFIDQKEQARCPSIFVCSRCVAFHAPEKEHLCERHSSVSAAHDCLLGAIVVQEWVKRLQNRHSVDEYCVEL</sequence>
<proteinExistence type="predicted"/>
<dbReference type="EMBL" id="KC513605">
    <property type="protein sequence ID" value="AGE95148.1"/>
    <property type="molecule type" value="Genomic_DNA"/>
</dbReference>
<gene>
    <name evidence="1" type="ORF">ECU08_0460</name>
</gene>
<evidence type="ECO:0000313" key="1">
    <source>
        <dbReference type="EMBL" id="AGE95148.1"/>
    </source>
</evidence>
<dbReference type="SUPFAM" id="SSF69572">
    <property type="entry name" value="Activating enzymes of the ubiquitin-like proteins"/>
    <property type="match status" value="1"/>
</dbReference>
<accession>M1K2V4</accession>